<reference evidence="2" key="1">
    <citation type="journal article" date="2024" name="Proc. Natl. Acad. Sci. U.S.A.">
        <title>Extraordinary preservation of gene collinearity over three hundred million years revealed in homosporous lycophytes.</title>
        <authorList>
            <person name="Li C."/>
            <person name="Wickell D."/>
            <person name="Kuo L.Y."/>
            <person name="Chen X."/>
            <person name="Nie B."/>
            <person name="Liao X."/>
            <person name="Peng D."/>
            <person name="Ji J."/>
            <person name="Jenkins J."/>
            <person name="Williams M."/>
            <person name="Shu S."/>
            <person name="Plott C."/>
            <person name="Barry K."/>
            <person name="Rajasekar S."/>
            <person name="Grimwood J."/>
            <person name="Han X."/>
            <person name="Sun S."/>
            <person name="Hou Z."/>
            <person name="He W."/>
            <person name="Dai G."/>
            <person name="Sun C."/>
            <person name="Schmutz J."/>
            <person name="Leebens-Mack J.H."/>
            <person name="Li F.W."/>
            <person name="Wang L."/>
        </authorList>
    </citation>
    <scope>NUCLEOTIDE SEQUENCE [LARGE SCALE GENOMIC DNA]</scope>
    <source>
        <strain evidence="2">cv. PW_Plant_1</strain>
    </source>
</reference>
<evidence type="ECO:0000313" key="1">
    <source>
        <dbReference type="EMBL" id="KAJ7541121.1"/>
    </source>
</evidence>
<name>A0ACC2CGF1_DIPCM</name>
<organism evidence="1 2">
    <name type="scientific">Diphasiastrum complanatum</name>
    <name type="common">Issler's clubmoss</name>
    <name type="synonym">Lycopodium complanatum</name>
    <dbReference type="NCBI Taxonomy" id="34168"/>
    <lineage>
        <taxon>Eukaryota</taxon>
        <taxon>Viridiplantae</taxon>
        <taxon>Streptophyta</taxon>
        <taxon>Embryophyta</taxon>
        <taxon>Tracheophyta</taxon>
        <taxon>Lycopodiopsida</taxon>
        <taxon>Lycopodiales</taxon>
        <taxon>Lycopodiaceae</taxon>
        <taxon>Lycopodioideae</taxon>
        <taxon>Diphasiastrum</taxon>
    </lineage>
</organism>
<evidence type="ECO:0000313" key="2">
    <source>
        <dbReference type="Proteomes" id="UP001162992"/>
    </source>
</evidence>
<sequence length="377" mass="42883">MGMYCLFSLISRRRKGDIVFIFSLSSVCFRLLSFITSQTRTQTQTHTDSDGGFSFGWRAFSLRSSGFESTPKTMIQSADELQRNLDTCLEQLQQVRAALALEPGNVEYQEMAKGLEEVIELTRELLVSSKQAEASLLIRKAHGFHVDEPAYPEFPHTNVHEDLDPTWDVIGRLPVGTKVQAIWSEDGEWYNATIEAITPLGYLVVYDEWGNKEEVDPSSIRRLKELEDADAEEDALLDAEREAEATRQAIKRKIALAAEVDVMPRDLPFKLRIQPDDPEDVKTAKRKKIHAFKSKLRFEQLELTQNKRQNAWQQFQTSKGRSKKVGFFTGRKRESIFKSPDDPKGKVGVTGSGKGTTDFQKREKHLHLKIGAEDDED</sequence>
<dbReference type="Proteomes" id="UP001162992">
    <property type="component" value="Chromosome 10"/>
</dbReference>
<protein>
    <submittedName>
        <fullName evidence="1">Uncharacterized protein</fullName>
    </submittedName>
</protein>
<accession>A0ACC2CGF1</accession>
<proteinExistence type="predicted"/>
<keyword evidence="2" id="KW-1185">Reference proteome</keyword>
<comment type="caution">
    <text evidence="1">The sequence shown here is derived from an EMBL/GenBank/DDBJ whole genome shotgun (WGS) entry which is preliminary data.</text>
</comment>
<gene>
    <name evidence="1" type="ORF">O6H91_10G047200</name>
</gene>
<dbReference type="EMBL" id="CM055101">
    <property type="protein sequence ID" value="KAJ7541121.1"/>
    <property type="molecule type" value="Genomic_DNA"/>
</dbReference>